<protein>
    <submittedName>
        <fullName evidence="1">Uncharacterized protein</fullName>
    </submittedName>
</protein>
<organism evidence="1 2">
    <name type="scientific">Gossypium arboreum</name>
    <name type="common">Tree cotton</name>
    <name type="synonym">Gossypium nanking</name>
    <dbReference type="NCBI Taxonomy" id="29729"/>
    <lineage>
        <taxon>Eukaryota</taxon>
        <taxon>Viridiplantae</taxon>
        <taxon>Streptophyta</taxon>
        <taxon>Embryophyta</taxon>
        <taxon>Tracheophyta</taxon>
        <taxon>Spermatophyta</taxon>
        <taxon>Magnoliopsida</taxon>
        <taxon>eudicotyledons</taxon>
        <taxon>Gunneridae</taxon>
        <taxon>Pentapetalae</taxon>
        <taxon>rosids</taxon>
        <taxon>malvids</taxon>
        <taxon>Malvales</taxon>
        <taxon>Malvaceae</taxon>
        <taxon>Malvoideae</taxon>
        <taxon>Gossypium</taxon>
    </lineage>
</organism>
<gene>
    <name evidence="1" type="ORF">F383_35944</name>
</gene>
<proteinExistence type="predicted"/>
<evidence type="ECO:0000313" key="1">
    <source>
        <dbReference type="EMBL" id="KHG08742.1"/>
    </source>
</evidence>
<dbReference type="AlphaFoldDB" id="A0A0B0N7V8"/>
<comment type="caution">
    <text evidence="1">The sequence shown here is derived from an EMBL/GenBank/DDBJ whole genome shotgun (WGS) entry which is preliminary data.</text>
</comment>
<accession>A0A0B0N7V8</accession>
<sequence length="40" mass="4678">MVDGAQAATRSCQRRSPMKIWFYVDMKTYREASYSWGGRS</sequence>
<dbReference type="Proteomes" id="UP000032142">
    <property type="component" value="Unassembled WGS sequence"/>
</dbReference>
<name>A0A0B0N7V8_GOSAR</name>
<keyword evidence="2" id="KW-1185">Reference proteome</keyword>
<reference evidence="2" key="1">
    <citation type="submission" date="2014-09" db="EMBL/GenBank/DDBJ databases">
        <authorList>
            <person name="Mudge J."/>
            <person name="Ramaraj T."/>
            <person name="Lindquist I.E."/>
            <person name="Bharti A.K."/>
            <person name="Sundararajan A."/>
            <person name="Cameron C.T."/>
            <person name="Woodward J.E."/>
            <person name="May G.D."/>
            <person name="Brubaker C."/>
            <person name="Broadhvest J."/>
            <person name="Wilkins T.A."/>
        </authorList>
    </citation>
    <scope>NUCLEOTIDE SEQUENCE</scope>
    <source>
        <strain evidence="2">cv. AKA8401</strain>
    </source>
</reference>
<dbReference type="EMBL" id="JRRC01508233">
    <property type="protein sequence ID" value="KHG08742.1"/>
    <property type="molecule type" value="Genomic_DNA"/>
</dbReference>
<evidence type="ECO:0000313" key="2">
    <source>
        <dbReference type="Proteomes" id="UP000032142"/>
    </source>
</evidence>